<evidence type="ECO:0000256" key="2">
    <source>
        <dbReference type="ARBA" id="ARBA00040158"/>
    </source>
</evidence>
<dbReference type="AlphaFoldDB" id="A0A3S2Q7M6"/>
<feature type="domain" description="J" evidence="7">
    <location>
        <begin position="64"/>
        <end position="128"/>
    </location>
</feature>
<organism evidence="8 9">
    <name type="scientific">Oryzias javanicus</name>
    <name type="common">Javanese ricefish</name>
    <name type="synonym">Aplocheilus javanicus</name>
    <dbReference type="NCBI Taxonomy" id="123683"/>
    <lineage>
        <taxon>Eukaryota</taxon>
        <taxon>Metazoa</taxon>
        <taxon>Chordata</taxon>
        <taxon>Craniata</taxon>
        <taxon>Vertebrata</taxon>
        <taxon>Euteleostomi</taxon>
        <taxon>Actinopterygii</taxon>
        <taxon>Neopterygii</taxon>
        <taxon>Teleostei</taxon>
        <taxon>Neoteleostei</taxon>
        <taxon>Acanthomorphata</taxon>
        <taxon>Ovalentaria</taxon>
        <taxon>Atherinomorphae</taxon>
        <taxon>Beloniformes</taxon>
        <taxon>Adrianichthyidae</taxon>
        <taxon>Oryziinae</taxon>
        <taxon>Oryzias</taxon>
    </lineage>
</organism>
<dbReference type="PROSITE" id="PS00636">
    <property type="entry name" value="DNAJ_1"/>
    <property type="match status" value="1"/>
</dbReference>
<evidence type="ECO:0000256" key="5">
    <source>
        <dbReference type="ARBA" id="ARBA00046365"/>
    </source>
</evidence>
<sequence length="168" mass="19815">MHLSAPPKKKKKKTSGLNLFSPHCCAPSTGKRKPLHLRLEFWERRRSPPPMMIRHVEATATVKNYYDILKVEKTATESQIKKAFRRLAVKFHPDKNRSADAEKVFREMAEAYSVLSDKEKRRQYDSMGHEAFLENADTDQEQDTSFHFNFPDIFHDLHEDENEEDLYY</sequence>
<dbReference type="PANTHER" id="PTHR44360">
    <property type="entry name" value="DNAJ HOMOLOG SUBFAMILY B MEMBER 9"/>
    <property type="match status" value="1"/>
</dbReference>
<feature type="region of interest" description="Disordered" evidence="6">
    <location>
        <begin position="1"/>
        <end position="22"/>
    </location>
</feature>
<dbReference type="PANTHER" id="PTHR44360:SF1">
    <property type="entry name" value="DNAJ HOMOLOG SUBFAMILY B MEMBER 9"/>
    <property type="match status" value="1"/>
</dbReference>
<dbReference type="Gene3D" id="1.10.287.110">
    <property type="entry name" value="DnaJ domain"/>
    <property type="match status" value="1"/>
</dbReference>
<dbReference type="PRINTS" id="PR00625">
    <property type="entry name" value="JDOMAIN"/>
</dbReference>
<dbReference type="EMBL" id="CM012441">
    <property type="protein sequence ID" value="RVE72789.1"/>
    <property type="molecule type" value="Genomic_DNA"/>
</dbReference>
<dbReference type="InterPro" id="IPR001623">
    <property type="entry name" value="DnaJ_domain"/>
</dbReference>
<dbReference type="InterPro" id="IPR036869">
    <property type="entry name" value="J_dom_sf"/>
</dbReference>
<dbReference type="CDD" id="cd06257">
    <property type="entry name" value="DnaJ"/>
    <property type="match status" value="1"/>
</dbReference>
<name>A0A3S2Q7M6_ORYJA</name>
<comment type="function">
    <text evidence="4">Co-chaperone for Hsp70 protein HSPA5/BiP that acts as a key repressor of the ERN1/IRE1-mediated unfolded protein response (UPR). J domain-containing co-chaperones stimulate the ATPase activity of Hsp70 proteins and are required for efficient substrate recognition by Hsp70 proteins. In the unstressed endoplasmic reticulum, interacts with the luminal region of ERN1/IRE1 and selectively recruits HSPA5/BiP: HSPA5/BiP disrupts the dimerization of the active ERN1/IRE1 luminal region, thereby inactivating ERN1/IRE1. Also involved in endoplasmic reticulum-associated degradation (ERAD) of misfolded proteins. Required for survival of B-cell progenitors and normal antibody production.</text>
</comment>
<dbReference type="Proteomes" id="UP000283210">
    <property type="component" value="Chromosome 5"/>
</dbReference>
<reference evidence="8 9" key="2">
    <citation type="submission" date="2019-01" db="EMBL/GenBank/DDBJ databases">
        <title>A chromosome length genome reference of the Java medaka (oryzias javanicus).</title>
        <authorList>
            <person name="Herpin A."/>
            <person name="Takehana Y."/>
            <person name="Naruse K."/>
            <person name="Ansai S."/>
            <person name="Kawaguchi M."/>
        </authorList>
    </citation>
    <scope>NUCLEOTIDE SEQUENCE [LARGE SCALE GENOMIC DNA]</scope>
    <source>
        <strain evidence="8">RS831</strain>
        <tissue evidence="8">Whole body</tissue>
    </source>
</reference>
<accession>A0A3S2Q7M6</accession>
<comment type="subunit">
    <text evidence="5">Interacts with HSPA5/BiP; interaction is direct. Interacts with ERN1/IRE1 (via the luminal region). Interacts with DERL1.</text>
</comment>
<dbReference type="PROSITE" id="PS50076">
    <property type="entry name" value="DNAJ_2"/>
    <property type="match status" value="1"/>
</dbReference>
<dbReference type="SMART" id="SM00271">
    <property type="entry name" value="DnaJ"/>
    <property type="match status" value="1"/>
</dbReference>
<dbReference type="OrthoDB" id="10250354at2759"/>
<dbReference type="GO" id="GO:0005783">
    <property type="term" value="C:endoplasmic reticulum"/>
    <property type="evidence" value="ECO:0007669"/>
    <property type="project" value="TreeGrafter"/>
</dbReference>
<evidence type="ECO:0000259" key="7">
    <source>
        <dbReference type="PROSITE" id="PS50076"/>
    </source>
</evidence>
<evidence type="ECO:0000256" key="1">
    <source>
        <dbReference type="ARBA" id="ARBA00023186"/>
    </source>
</evidence>
<evidence type="ECO:0000313" key="9">
    <source>
        <dbReference type="Proteomes" id="UP000283210"/>
    </source>
</evidence>
<gene>
    <name evidence="8" type="ORF">OJAV_G00041590</name>
</gene>
<dbReference type="GO" id="GO:0051087">
    <property type="term" value="F:protein-folding chaperone binding"/>
    <property type="evidence" value="ECO:0007669"/>
    <property type="project" value="TreeGrafter"/>
</dbReference>
<keyword evidence="9" id="KW-1185">Reference proteome</keyword>
<dbReference type="Pfam" id="PF00226">
    <property type="entry name" value="DnaJ"/>
    <property type="match status" value="1"/>
</dbReference>
<dbReference type="GO" id="GO:0036503">
    <property type="term" value="P:ERAD pathway"/>
    <property type="evidence" value="ECO:0007669"/>
    <property type="project" value="TreeGrafter"/>
</dbReference>
<dbReference type="InterPro" id="IPR051948">
    <property type="entry name" value="Hsp70_co-chaperone_J-domain"/>
</dbReference>
<evidence type="ECO:0000256" key="6">
    <source>
        <dbReference type="SAM" id="MobiDB-lite"/>
    </source>
</evidence>
<dbReference type="SUPFAM" id="SSF46565">
    <property type="entry name" value="Chaperone J-domain"/>
    <property type="match status" value="1"/>
</dbReference>
<reference evidence="8 9" key="1">
    <citation type="submission" date="2018-11" db="EMBL/GenBank/DDBJ databases">
        <authorList>
            <person name="Lopez-Roques C."/>
            <person name="Donnadieu C."/>
            <person name="Bouchez O."/>
            <person name="Klopp C."/>
            <person name="Cabau C."/>
            <person name="Zahm M."/>
        </authorList>
    </citation>
    <scope>NUCLEOTIDE SEQUENCE [LARGE SCALE GENOMIC DNA]</scope>
    <source>
        <strain evidence="8">RS831</strain>
        <tissue evidence="8">Whole body</tissue>
    </source>
</reference>
<keyword evidence="1" id="KW-0143">Chaperone</keyword>
<evidence type="ECO:0000313" key="8">
    <source>
        <dbReference type="EMBL" id="RVE72789.1"/>
    </source>
</evidence>
<dbReference type="InterPro" id="IPR018253">
    <property type="entry name" value="DnaJ_domain_CS"/>
</dbReference>
<evidence type="ECO:0000256" key="3">
    <source>
        <dbReference type="ARBA" id="ARBA00041533"/>
    </source>
</evidence>
<dbReference type="GO" id="GO:0051787">
    <property type="term" value="F:misfolded protein binding"/>
    <property type="evidence" value="ECO:0007669"/>
    <property type="project" value="TreeGrafter"/>
</dbReference>
<proteinExistence type="predicted"/>
<evidence type="ECO:0000256" key="4">
    <source>
        <dbReference type="ARBA" id="ARBA00045428"/>
    </source>
</evidence>
<protein>
    <recommendedName>
        <fullName evidence="2">DnaJ homolog subfamily B member 9</fullName>
    </recommendedName>
    <alternativeName>
        <fullName evidence="3">Endoplasmic reticulum DNA J domain-containing protein 4</fullName>
    </alternativeName>
</protein>